<protein>
    <submittedName>
        <fullName evidence="1">Uncharacterized protein</fullName>
    </submittedName>
</protein>
<sequence>MDFLDTGAAQELIDTSGTSRLAVKFDLITKSHADFMKVVDEEISQLEKFKGADAAQLATTIGSKMGAVLVAIVPVIDKFASAHPLLNVAWTVLSSAYKVKISSVTRKHIIKQYPAHKVAQNQIAQDGSVLDMIESMREMAGAASACPDLLKIDGTTDVIEDIGRASIVVARLLHDFIQPSIGGKAKFLARTVVHPLSGMPARIEASKQQCEELTKKLSLR</sequence>
<name>A0A167V7N4_9AGAM</name>
<gene>
    <name evidence="1" type="ORF">FIBSPDRAFT_940839</name>
</gene>
<dbReference type="EMBL" id="KV417893">
    <property type="protein sequence ID" value="KZP04727.1"/>
    <property type="molecule type" value="Genomic_DNA"/>
</dbReference>
<organism evidence="1 2">
    <name type="scientific">Athelia psychrophila</name>
    <dbReference type="NCBI Taxonomy" id="1759441"/>
    <lineage>
        <taxon>Eukaryota</taxon>
        <taxon>Fungi</taxon>
        <taxon>Dikarya</taxon>
        <taxon>Basidiomycota</taxon>
        <taxon>Agaricomycotina</taxon>
        <taxon>Agaricomycetes</taxon>
        <taxon>Agaricomycetidae</taxon>
        <taxon>Atheliales</taxon>
        <taxon>Atheliaceae</taxon>
        <taxon>Athelia</taxon>
    </lineage>
</organism>
<dbReference type="AlphaFoldDB" id="A0A167V7N4"/>
<keyword evidence="2" id="KW-1185">Reference proteome</keyword>
<dbReference type="Proteomes" id="UP000076532">
    <property type="component" value="Unassembled WGS sequence"/>
</dbReference>
<accession>A0A167V7N4</accession>
<evidence type="ECO:0000313" key="1">
    <source>
        <dbReference type="EMBL" id="KZP04727.1"/>
    </source>
</evidence>
<evidence type="ECO:0000313" key="2">
    <source>
        <dbReference type="Proteomes" id="UP000076532"/>
    </source>
</evidence>
<proteinExistence type="predicted"/>
<dbReference type="STRING" id="436010.A0A167V7N4"/>
<feature type="non-terminal residue" evidence="1">
    <location>
        <position position="220"/>
    </location>
</feature>
<reference evidence="1 2" key="1">
    <citation type="journal article" date="2016" name="Mol. Biol. Evol.">
        <title>Comparative Genomics of Early-Diverging Mushroom-Forming Fungi Provides Insights into the Origins of Lignocellulose Decay Capabilities.</title>
        <authorList>
            <person name="Nagy L.G."/>
            <person name="Riley R."/>
            <person name="Tritt A."/>
            <person name="Adam C."/>
            <person name="Daum C."/>
            <person name="Floudas D."/>
            <person name="Sun H."/>
            <person name="Yadav J.S."/>
            <person name="Pangilinan J."/>
            <person name="Larsson K.H."/>
            <person name="Matsuura K."/>
            <person name="Barry K."/>
            <person name="Labutti K."/>
            <person name="Kuo R."/>
            <person name="Ohm R.A."/>
            <person name="Bhattacharya S.S."/>
            <person name="Shirouzu T."/>
            <person name="Yoshinaga Y."/>
            <person name="Martin F.M."/>
            <person name="Grigoriev I.V."/>
            <person name="Hibbett D.S."/>
        </authorList>
    </citation>
    <scope>NUCLEOTIDE SEQUENCE [LARGE SCALE GENOMIC DNA]</scope>
    <source>
        <strain evidence="1 2">CBS 109695</strain>
    </source>
</reference>
<dbReference type="OrthoDB" id="163438at2759"/>